<keyword evidence="3" id="KW-0902">Two-component regulatory system</keyword>
<dbReference type="SUPFAM" id="SSF55874">
    <property type="entry name" value="ATPase domain of HSP90 chaperone/DNA topoisomerase II/histidine kinase"/>
    <property type="match status" value="1"/>
</dbReference>
<evidence type="ECO:0000256" key="2">
    <source>
        <dbReference type="ARBA" id="ARBA00022777"/>
    </source>
</evidence>
<dbReference type="AlphaFoldDB" id="A0A4R7J269"/>
<keyword evidence="4" id="KW-1133">Transmembrane helix</keyword>
<dbReference type="GO" id="GO:0000155">
    <property type="term" value="F:phosphorelay sensor kinase activity"/>
    <property type="evidence" value="ECO:0007669"/>
    <property type="project" value="InterPro"/>
</dbReference>
<keyword evidence="7" id="KW-1185">Reference proteome</keyword>
<evidence type="ECO:0000256" key="4">
    <source>
        <dbReference type="SAM" id="Phobius"/>
    </source>
</evidence>
<gene>
    <name evidence="6" type="ORF">CLV29_2696</name>
</gene>
<dbReference type="InterPro" id="IPR011712">
    <property type="entry name" value="Sig_transdc_His_kin_sub3_dim/P"/>
</dbReference>
<feature type="transmembrane region" description="Helical" evidence="4">
    <location>
        <begin position="56"/>
        <end position="78"/>
    </location>
</feature>
<proteinExistence type="predicted"/>
<dbReference type="InterPro" id="IPR036890">
    <property type="entry name" value="HATPase_C_sf"/>
</dbReference>
<evidence type="ECO:0000256" key="3">
    <source>
        <dbReference type="ARBA" id="ARBA00023012"/>
    </source>
</evidence>
<protein>
    <submittedName>
        <fullName evidence="6">Signal transduction histidine kinase</fullName>
    </submittedName>
</protein>
<dbReference type="PANTHER" id="PTHR24421">
    <property type="entry name" value="NITRATE/NITRITE SENSOR PROTEIN NARX-RELATED"/>
    <property type="match status" value="1"/>
</dbReference>
<organism evidence="6 7">
    <name type="scientific">Naumannella halotolerans</name>
    <dbReference type="NCBI Taxonomy" id="993414"/>
    <lineage>
        <taxon>Bacteria</taxon>
        <taxon>Bacillati</taxon>
        <taxon>Actinomycetota</taxon>
        <taxon>Actinomycetes</taxon>
        <taxon>Propionibacteriales</taxon>
        <taxon>Propionibacteriaceae</taxon>
        <taxon>Naumannella</taxon>
    </lineage>
</organism>
<dbReference type="Gene3D" id="1.20.5.1930">
    <property type="match status" value="1"/>
</dbReference>
<keyword evidence="2 6" id="KW-0418">Kinase</keyword>
<feature type="transmembrane region" description="Helical" evidence="4">
    <location>
        <begin position="29"/>
        <end position="50"/>
    </location>
</feature>
<dbReference type="Gene3D" id="3.30.565.10">
    <property type="entry name" value="Histidine kinase-like ATPase, C-terminal domain"/>
    <property type="match status" value="1"/>
</dbReference>
<sequence>MSGAAPDIRLPAEDDDAEMLLQDGQFSWLVRWCFVSRLICLAIASPVIFWFEPSPVAVICLVLLIGSSLALSRSVWLIRQIIRHPLWASADVLVSALLILAVPVGQPAVLTVISTALIAGMLFPSRVLALLIVPLMFATMVPMIMGQTGTALRDVLLTVTGLPVIVLGVALIGAVVRITVRRLVQAQTEVAAAQSEKAAADERARLARDMHDSVGKSLHGISLAARSLPRALERSPELATQTADELARAAEVAAREAREILVDLRRGEQDRPMIEVVTEVVGTWSDRSGIPVAYGGVRAVDCPPAVVKQLVPSLQEMLHNVEKHARATAVEVELLGDAETVTVVVRDNGVGIPEGRMSRAVDGGHYGLKGIGERAELVGGGVSVETPSGGGTEIRWTATRQ</sequence>
<dbReference type="EMBL" id="SOAW01000002">
    <property type="protein sequence ID" value="TDT31281.1"/>
    <property type="molecule type" value="Genomic_DNA"/>
</dbReference>
<feature type="transmembrane region" description="Helical" evidence="4">
    <location>
        <begin position="156"/>
        <end position="176"/>
    </location>
</feature>
<evidence type="ECO:0000259" key="5">
    <source>
        <dbReference type="SMART" id="SM00387"/>
    </source>
</evidence>
<feature type="transmembrane region" description="Helical" evidence="4">
    <location>
        <begin position="90"/>
        <end position="121"/>
    </location>
</feature>
<dbReference type="GO" id="GO:0046983">
    <property type="term" value="F:protein dimerization activity"/>
    <property type="evidence" value="ECO:0007669"/>
    <property type="project" value="InterPro"/>
</dbReference>
<evidence type="ECO:0000313" key="7">
    <source>
        <dbReference type="Proteomes" id="UP000295371"/>
    </source>
</evidence>
<reference evidence="6 7" key="1">
    <citation type="submission" date="2019-03" db="EMBL/GenBank/DDBJ databases">
        <title>Genomic Encyclopedia of Archaeal and Bacterial Type Strains, Phase II (KMG-II): from individual species to whole genera.</title>
        <authorList>
            <person name="Goeker M."/>
        </authorList>
    </citation>
    <scope>NUCLEOTIDE SEQUENCE [LARGE SCALE GENOMIC DNA]</scope>
    <source>
        <strain evidence="6 7">DSM 24323</strain>
    </source>
</reference>
<dbReference type="Proteomes" id="UP000295371">
    <property type="component" value="Unassembled WGS sequence"/>
</dbReference>
<keyword evidence="4" id="KW-0472">Membrane</keyword>
<feature type="transmembrane region" description="Helical" evidence="4">
    <location>
        <begin position="127"/>
        <end position="144"/>
    </location>
</feature>
<feature type="domain" description="Histidine kinase/HSP90-like ATPase" evidence="5">
    <location>
        <begin position="305"/>
        <end position="401"/>
    </location>
</feature>
<evidence type="ECO:0000256" key="1">
    <source>
        <dbReference type="ARBA" id="ARBA00022679"/>
    </source>
</evidence>
<evidence type="ECO:0000313" key="6">
    <source>
        <dbReference type="EMBL" id="TDT31281.1"/>
    </source>
</evidence>
<keyword evidence="1" id="KW-0808">Transferase</keyword>
<keyword evidence="4" id="KW-0812">Transmembrane</keyword>
<name>A0A4R7J269_9ACTN</name>
<dbReference type="GO" id="GO:0016020">
    <property type="term" value="C:membrane"/>
    <property type="evidence" value="ECO:0007669"/>
    <property type="project" value="InterPro"/>
</dbReference>
<dbReference type="InterPro" id="IPR050482">
    <property type="entry name" value="Sensor_HK_TwoCompSys"/>
</dbReference>
<dbReference type="SMART" id="SM00387">
    <property type="entry name" value="HATPase_c"/>
    <property type="match status" value="1"/>
</dbReference>
<dbReference type="Pfam" id="PF02518">
    <property type="entry name" value="HATPase_c"/>
    <property type="match status" value="1"/>
</dbReference>
<dbReference type="CDD" id="cd16917">
    <property type="entry name" value="HATPase_UhpB-NarQ-NarX-like"/>
    <property type="match status" value="1"/>
</dbReference>
<dbReference type="InterPro" id="IPR003594">
    <property type="entry name" value="HATPase_dom"/>
</dbReference>
<dbReference type="PANTHER" id="PTHR24421:SF61">
    <property type="entry name" value="OXYGEN SENSOR HISTIDINE KINASE NREB"/>
    <property type="match status" value="1"/>
</dbReference>
<dbReference type="Pfam" id="PF07730">
    <property type="entry name" value="HisKA_3"/>
    <property type="match status" value="1"/>
</dbReference>
<comment type="caution">
    <text evidence="6">The sequence shown here is derived from an EMBL/GenBank/DDBJ whole genome shotgun (WGS) entry which is preliminary data.</text>
</comment>
<accession>A0A4R7J269</accession>